<protein>
    <submittedName>
        <fullName evidence="1">30248_t:CDS:1</fullName>
    </submittedName>
</protein>
<dbReference type="EMBL" id="CAJVQC010000284">
    <property type="protein sequence ID" value="CAG8466338.1"/>
    <property type="molecule type" value="Genomic_DNA"/>
</dbReference>
<keyword evidence="2" id="KW-1185">Reference proteome</keyword>
<reference evidence="1" key="1">
    <citation type="submission" date="2021-06" db="EMBL/GenBank/DDBJ databases">
        <authorList>
            <person name="Kallberg Y."/>
            <person name="Tangrot J."/>
            <person name="Rosling A."/>
        </authorList>
    </citation>
    <scope>NUCLEOTIDE SEQUENCE</scope>
    <source>
        <strain evidence="1">MA461A</strain>
    </source>
</reference>
<comment type="caution">
    <text evidence="1">The sequence shown here is derived from an EMBL/GenBank/DDBJ whole genome shotgun (WGS) entry which is preliminary data.</text>
</comment>
<evidence type="ECO:0000313" key="1">
    <source>
        <dbReference type="EMBL" id="CAG8466338.1"/>
    </source>
</evidence>
<organism evidence="1 2">
    <name type="scientific">Racocetra persica</name>
    <dbReference type="NCBI Taxonomy" id="160502"/>
    <lineage>
        <taxon>Eukaryota</taxon>
        <taxon>Fungi</taxon>
        <taxon>Fungi incertae sedis</taxon>
        <taxon>Mucoromycota</taxon>
        <taxon>Glomeromycotina</taxon>
        <taxon>Glomeromycetes</taxon>
        <taxon>Diversisporales</taxon>
        <taxon>Gigasporaceae</taxon>
        <taxon>Racocetra</taxon>
    </lineage>
</organism>
<accession>A0ACA9KD09</accession>
<name>A0ACA9KD09_9GLOM</name>
<gene>
    <name evidence="1" type="ORF">RPERSI_LOCUS376</name>
</gene>
<feature type="non-terminal residue" evidence="1">
    <location>
        <position position="1"/>
    </location>
</feature>
<proteinExistence type="predicted"/>
<evidence type="ECO:0000313" key="2">
    <source>
        <dbReference type="Proteomes" id="UP000789920"/>
    </source>
</evidence>
<dbReference type="Proteomes" id="UP000789920">
    <property type="component" value="Unassembled WGS sequence"/>
</dbReference>
<sequence length="116" mass="14137">EINRVKNDIDRYKSVGTAIGLNIRKNDSRSKFYLHQVNAKELGHNLHLKYKRLVKEEQVYKTNEEILKASRKEVKKRKSKTRKEIRNEKFEKERVEKMSKKKNRKEKVKRKVEKKR</sequence>